<evidence type="ECO:0000256" key="3">
    <source>
        <dbReference type="ARBA" id="ARBA00022630"/>
    </source>
</evidence>
<comment type="cofactor">
    <cofactor evidence="1">
        <name>FAD</name>
        <dbReference type="ChEBI" id="CHEBI:57692"/>
    </cofactor>
</comment>
<organism evidence="7 8">
    <name type="scientific">Paraburkholderia humisilvae</name>
    <dbReference type="NCBI Taxonomy" id="627669"/>
    <lineage>
        <taxon>Bacteria</taxon>
        <taxon>Pseudomonadati</taxon>
        <taxon>Pseudomonadota</taxon>
        <taxon>Betaproteobacteria</taxon>
        <taxon>Burkholderiales</taxon>
        <taxon>Burkholderiaceae</taxon>
        <taxon>Paraburkholderia</taxon>
    </lineage>
</organism>
<proteinExistence type="inferred from homology"/>
<evidence type="ECO:0000256" key="2">
    <source>
        <dbReference type="ARBA" id="ARBA00010790"/>
    </source>
</evidence>
<evidence type="ECO:0000256" key="1">
    <source>
        <dbReference type="ARBA" id="ARBA00001974"/>
    </source>
</evidence>
<dbReference type="AlphaFoldDB" id="A0A6J5EJB7"/>
<name>A0A6J5EJB7_9BURK</name>
<dbReference type="Pfam" id="PF00732">
    <property type="entry name" value="GMC_oxred_N"/>
    <property type="match status" value="1"/>
</dbReference>
<protein>
    <submittedName>
        <fullName evidence="7">Putative GMC-type oxidoreductase</fullName>
        <ecNumber evidence="7">1.1.-.-</ecNumber>
    </submittedName>
</protein>
<dbReference type="PANTHER" id="PTHR42784:SF1">
    <property type="entry name" value="PYRANOSE 2-OXIDASE"/>
    <property type="match status" value="1"/>
</dbReference>
<dbReference type="InterPro" id="IPR051473">
    <property type="entry name" value="P2Ox-like"/>
</dbReference>
<evidence type="ECO:0000256" key="5">
    <source>
        <dbReference type="ARBA" id="ARBA00023002"/>
    </source>
</evidence>
<evidence type="ECO:0000256" key="4">
    <source>
        <dbReference type="ARBA" id="ARBA00022827"/>
    </source>
</evidence>
<dbReference type="Proteomes" id="UP000494363">
    <property type="component" value="Unassembled WGS sequence"/>
</dbReference>
<gene>
    <name evidence="7" type="ORF">LMG29542_05248</name>
</gene>
<keyword evidence="8" id="KW-1185">Reference proteome</keyword>
<sequence>MNPATREFDMIVIGSGTCGATIARDLSCAGKRVLMLERGGNAPLKETLGGIVRIADQVKLGAGTLGTVRALTAGGSTAMYFGVVNDPPLDVFRALGIDLAGDFAAVRAELPIAPLPDALLSPQARHLADAARSLGHAWRKYDMLVDASRCASGYAYDAKWKARRYVEDAMRDGATLVVRANVERILIERGKAVGVVYRERRTPFGSTPREARAPKIVLAAGELASPQMLRGCGIEGIGARGFYCNPGYAIYGLVRGLRGTDGFVGCMGGELEDGIELGDANVVHAIHRPMMLGGMHLRHLRSFPETIGIGVKVEDTLSGRLHPDGRFDKQLGPDDLHKLDKGKRAAVEVLKASGARHIVDFGVTAAGRVGGLLQIGEHVDANLETSVRNLHVCDGSVIPDAMRGTPTLTLLCLAHYLSRRLLAP</sequence>
<dbReference type="GO" id="GO:0016614">
    <property type="term" value="F:oxidoreductase activity, acting on CH-OH group of donors"/>
    <property type="evidence" value="ECO:0007669"/>
    <property type="project" value="InterPro"/>
</dbReference>
<keyword evidence="4" id="KW-0274">FAD</keyword>
<dbReference type="EMBL" id="CADIKH010000028">
    <property type="protein sequence ID" value="CAB3765854.1"/>
    <property type="molecule type" value="Genomic_DNA"/>
</dbReference>
<dbReference type="PANTHER" id="PTHR42784">
    <property type="entry name" value="PYRANOSE 2-OXIDASE"/>
    <property type="match status" value="1"/>
</dbReference>
<dbReference type="InterPro" id="IPR036188">
    <property type="entry name" value="FAD/NAD-bd_sf"/>
</dbReference>
<reference evidence="7 8" key="1">
    <citation type="submission" date="2020-04" db="EMBL/GenBank/DDBJ databases">
        <authorList>
            <person name="De Canck E."/>
        </authorList>
    </citation>
    <scope>NUCLEOTIDE SEQUENCE [LARGE SCALE GENOMIC DNA]</scope>
    <source>
        <strain evidence="7 8">LMG 29542</strain>
    </source>
</reference>
<comment type="similarity">
    <text evidence="2">Belongs to the GMC oxidoreductase family.</text>
</comment>
<dbReference type="GO" id="GO:0050660">
    <property type="term" value="F:flavin adenine dinucleotide binding"/>
    <property type="evidence" value="ECO:0007669"/>
    <property type="project" value="InterPro"/>
</dbReference>
<accession>A0A6J5EJB7</accession>
<evidence type="ECO:0000313" key="7">
    <source>
        <dbReference type="EMBL" id="CAB3765854.1"/>
    </source>
</evidence>
<keyword evidence="3" id="KW-0285">Flavoprotein</keyword>
<evidence type="ECO:0000259" key="6">
    <source>
        <dbReference type="Pfam" id="PF00732"/>
    </source>
</evidence>
<dbReference type="SUPFAM" id="SSF51905">
    <property type="entry name" value="FAD/NAD(P)-binding domain"/>
    <property type="match status" value="1"/>
</dbReference>
<keyword evidence="5 7" id="KW-0560">Oxidoreductase</keyword>
<dbReference type="InterPro" id="IPR000172">
    <property type="entry name" value="GMC_OxRdtase_N"/>
</dbReference>
<dbReference type="EC" id="1.1.-.-" evidence="7"/>
<dbReference type="Gene3D" id="3.50.50.60">
    <property type="entry name" value="FAD/NAD(P)-binding domain"/>
    <property type="match status" value="2"/>
</dbReference>
<evidence type="ECO:0000313" key="8">
    <source>
        <dbReference type="Proteomes" id="UP000494363"/>
    </source>
</evidence>
<feature type="domain" description="Glucose-methanol-choline oxidoreductase N-terminal" evidence="6">
    <location>
        <begin position="120"/>
        <end position="234"/>
    </location>
</feature>